<sequence length="87" mass="10248">MILPNNHPTRSQCIRYHQQPSTSHVVIFTPFPIYDCKKRQSLWHPVNFTSWAVELRQEDNTSLEGVNEANNDVDVMYLDDTYHHGYT</sequence>
<dbReference type="AlphaFoldDB" id="A0A9Q1HJ18"/>
<name>A0A9Q1HJ18_HOLLE</name>
<dbReference type="EMBL" id="JAIZAY010000002">
    <property type="protein sequence ID" value="KAJ8046786.1"/>
    <property type="molecule type" value="Genomic_DNA"/>
</dbReference>
<dbReference type="Proteomes" id="UP001152320">
    <property type="component" value="Chromosome 2"/>
</dbReference>
<protein>
    <submittedName>
        <fullName evidence="1">Uncharacterized protein</fullName>
    </submittedName>
</protein>
<dbReference type="OrthoDB" id="19138at2759"/>
<keyword evidence="2" id="KW-1185">Reference proteome</keyword>
<reference evidence="1" key="1">
    <citation type="submission" date="2021-10" db="EMBL/GenBank/DDBJ databases">
        <title>Tropical sea cucumber genome reveals ecological adaptation and Cuvierian tubules defense mechanism.</title>
        <authorList>
            <person name="Chen T."/>
        </authorList>
    </citation>
    <scope>NUCLEOTIDE SEQUENCE</scope>
    <source>
        <strain evidence="1">Nanhai2018</strain>
        <tissue evidence="1">Muscle</tissue>
    </source>
</reference>
<gene>
    <name evidence="1" type="ORF">HOLleu_05572</name>
</gene>
<accession>A0A9Q1HJ18</accession>
<evidence type="ECO:0000313" key="1">
    <source>
        <dbReference type="EMBL" id="KAJ8046786.1"/>
    </source>
</evidence>
<evidence type="ECO:0000313" key="2">
    <source>
        <dbReference type="Proteomes" id="UP001152320"/>
    </source>
</evidence>
<comment type="caution">
    <text evidence="1">The sequence shown here is derived from an EMBL/GenBank/DDBJ whole genome shotgun (WGS) entry which is preliminary data.</text>
</comment>
<organism evidence="1 2">
    <name type="scientific">Holothuria leucospilota</name>
    <name type="common">Black long sea cucumber</name>
    <name type="synonym">Mertensiothuria leucospilota</name>
    <dbReference type="NCBI Taxonomy" id="206669"/>
    <lineage>
        <taxon>Eukaryota</taxon>
        <taxon>Metazoa</taxon>
        <taxon>Echinodermata</taxon>
        <taxon>Eleutherozoa</taxon>
        <taxon>Echinozoa</taxon>
        <taxon>Holothuroidea</taxon>
        <taxon>Aspidochirotacea</taxon>
        <taxon>Aspidochirotida</taxon>
        <taxon>Holothuriidae</taxon>
        <taxon>Holothuria</taxon>
    </lineage>
</organism>
<proteinExistence type="predicted"/>